<proteinExistence type="predicted"/>
<accession>A0AB34PBB9</accession>
<comment type="caution">
    <text evidence="2">The sequence shown here is derived from an EMBL/GenBank/DDBJ whole genome shotgun (WGS) entry which is preliminary data.</text>
</comment>
<name>A0AB34PBB9_9XANT</name>
<evidence type="ECO:0000259" key="1">
    <source>
        <dbReference type="Pfam" id="PF00561"/>
    </source>
</evidence>
<reference evidence="2 3" key="1">
    <citation type="submission" date="2014-10" db="EMBL/GenBank/DDBJ databases">
        <title>Genome sequence of a Xanthomonas strain that is pathogenic on beans.</title>
        <authorList>
            <person name="Aritua V."/>
            <person name="Sapp M."/>
            <person name="Harrison J."/>
            <person name="Smith J."/>
            <person name="Studholme D."/>
        </authorList>
    </citation>
    <scope>NUCLEOTIDE SEQUENCE [LARGE SCALE GENOMIC DNA]</scope>
    <source>
        <strain evidence="2 3">Nyagatare</strain>
    </source>
</reference>
<dbReference type="Gene3D" id="3.40.50.1820">
    <property type="entry name" value="alpha/beta hydrolase"/>
    <property type="match status" value="1"/>
</dbReference>
<dbReference type="InterPro" id="IPR029058">
    <property type="entry name" value="AB_hydrolase_fold"/>
</dbReference>
<protein>
    <submittedName>
        <fullName evidence="2">Lysophospholipase</fullName>
    </submittedName>
</protein>
<sequence length="287" mass="30406">MPTDHRTELKPGNAARRHWRTAAQARTPLALLYLHGFSASPGEAGTLPEQMADALQANCYVHRWPRHGYSAADAMHGLTTAALQASAVEALAQAQRMGERVAIVGSSMGGTLGLWLAAQHPAHIAAVVAWSPGVQPANPGFLDRLCAAEVPVTDPYPRTAAALAYWSDTIHPDGFRALRGLFHAVTAAPPWPQVRCPVLLGYYRAPNGDEDQIASVPAMLAMFEALGTPPSHRQAMAFDAGAHAIGSPHKTPLADHVAQVSVEFLRTQVGAPPGDARHGEASSASKR</sequence>
<feature type="domain" description="AB hydrolase-1" evidence="1">
    <location>
        <begin position="30"/>
        <end position="137"/>
    </location>
</feature>
<evidence type="ECO:0000313" key="3">
    <source>
        <dbReference type="Proteomes" id="UP000029879"/>
    </source>
</evidence>
<dbReference type="InterPro" id="IPR000073">
    <property type="entry name" value="AB_hydrolase_1"/>
</dbReference>
<dbReference type="AlphaFoldDB" id="A0AB34PBB9"/>
<gene>
    <name evidence="2" type="ORF">NC00_04880</name>
</gene>
<dbReference type="EMBL" id="JRQI01000013">
    <property type="protein sequence ID" value="KGK58927.1"/>
    <property type="molecule type" value="Genomic_DNA"/>
</dbReference>
<dbReference type="SUPFAM" id="SSF53474">
    <property type="entry name" value="alpha/beta-Hydrolases"/>
    <property type="match status" value="1"/>
</dbReference>
<evidence type="ECO:0000313" key="2">
    <source>
        <dbReference type="EMBL" id="KGK58927.1"/>
    </source>
</evidence>
<dbReference type="Pfam" id="PF00561">
    <property type="entry name" value="Abhydrolase_1"/>
    <property type="match status" value="1"/>
</dbReference>
<dbReference type="Proteomes" id="UP000029879">
    <property type="component" value="Unassembled WGS sequence"/>
</dbReference>
<organism evidence="2 3">
    <name type="scientific">Xanthomonas cannabis pv. phaseoli</name>
    <dbReference type="NCBI Taxonomy" id="1885902"/>
    <lineage>
        <taxon>Bacteria</taxon>
        <taxon>Pseudomonadati</taxon>
        <taxon>Pseudomonadota</taxon>
        <taxon>Gammaproteobacteria</taxon>
        <taxon>Lysobacterales</taxon>
        <taxon>Lysobacteraceae</taxon>
        <taxon>Xanthomonas</taxon>
    </lineage>
</organism>
<dbReference type="RefSeq" id="WP_047693904.1">
    <property type="nucleotide sequence ID" value="NZ_KN265467.1"/>
</dbReference>